<evidence type="ECO:0000313" key="3">
    <source>
        <dbReference type="EMBL" id="QOZ63934.1"/>
    </source>
</evidence>
<feature type="compositionally biased region" description="Basic and acidic residues" evidence="1">
    <location>
        <begin position="71"/>
        <end position="85"/>
    </location>
</feature>
<organism evidence="2 5">
    <name type="scientific">Bradyrhizobium guangdongense</name>
    <dbReference type="NCBI Taxonomy" id="1325090"/>
    <lineage>
        <taxon>Bacteria</taxon>
        <taxon>Pseudomonadati</taxon>
        <taxon>Pseudomonadota</taxon>
        <taxon>Alphaproteobacteria</taxon>
        <taxon>Hyphomicrobiales</taxon>
        <taxon>Nitrobacteraceae</taxon>
        <taxon>Bradyrhizobium</taxon>
    </lineage>
</organism>
<feature type="region of interest" description="Disordered" evidence="1">
    <location>
        <begin position="63"/>
        <end position="85"/>
    </location>
</feature>
<dbReference type="EMBL" id="BMHC01000002">
    <property type="protein sequence ID" value="GGI22626.1"/>
    <property type="molecule type" value="Genomic_DNA"/>
</dbReference>
<proteinExistence type="predicted"/>
<dbReference type="Proteomes" id="UP000625079">
    <property type="component" value="Unassembled WGS sequence"/>
</dbReference>
<reference evidence="2" key="1">
    <citation type="journal article" date="2014" name="Int. J. Syst. Evol. Microbiol.">
        <title>Complete genome sequence of Corynebacterium casei LMG S-19264T (=DSM 44701T), isolated from a smear-ripened cheese.</title>
        <authorList>
            <consortium name="US DOE Joint Genome Institute (JGI-PGF)"/>
            <person name="Walter F."/>
            <person name="Albersmeier A."/>
            <person name="Kalinowski J."/>
            <person name="Ruckert C."/>
        </authorList>
    </citation>
    <scope>NUCLEOTIDE SEQUENCE</scope>
    <source>
        <strain evidence="2">CGMCC 1.15034</strain>
    </source>
</reference>
<keyword evidence="4" id="KW-1185">Reference proteome</keyword>
<gene>
    <name evidence="2" type="ORF">GCM10010987_20340</name>
    <name evidence="3" type="ORF">XH86_23980</name>
</gene>
<dbReference type="EMBL" id="CP030057">
    <property type="protein sequence ID" value="QOZ63934.1"/>
    <property type="molecule type" value="Genomic_DNA"/>
</dbReference>
<protein>
    <submittedName>
        <fullName evidence="2">Uncharacterized protein</fullName>
    </submittedName>
</protein>
<evidence type="ECO:0000313" key="2">
    <source>
        <dbReference type="EMBL" id="GGI22626.1"/>
    </source>
</evidence>
<sequence length="85" mass="9695">MRTASRSFAEKFHGVVDYMVAALHQQRAIEARRVLQRYHHLLHAPSESSPLNECISVRNEEEFSANAHKSAARERSAPRPSLERA</sequence>
<evidence type="ECO:0000313" key="5">
    <source>
        <dbReference type="Proteomes" id="UP000625079"/>
    </source>
</evidence>
<reference evidence="3 4" key="2">
    <citation type="submission" date="2018-06" db="EMBL/GenBank/DDBJ databases">
        <title>Comparative genomics of rhizobia nodulating Arachis hypogaea in China.</title>
        <authorList>
            <person name="Li Y."/>
        </authorList>
    </citation>
    <scope>NUCLEOTIDE SEQUENCE [LARGE SCALE GENOMIC DNA]</scope>
    <source>
        <strain evidence="3 4">CCBAU 51658</strain>
    </source>
</reference>
<evidence type="ECO:0000313" key="4">
    <source>
        <dbReference type="Proteomes" id="UP000593880"/>
    </source>
</evidence>
<reference evidence="2" key="3">
    <citation type="submission" date="2022-12" db="EMBL/GenBank/DDBJ databases">
        <authorList>
            <person name="Sun Q."/>
            <person name="Zhou Y."/>
        </authorList>
    </citation>
    <scope>NUCLEOTIDE SEQUENCE</scope>
    <source>
        <strain evidence="2">CGMCC 1.15034</strain>
    </source>
</reference>
<evidence type="ECO:0000256" key="1">
    <source>
        <dbReference type="SAM" id="MobiDB-lite"/>
    </source>
</evidence>
<accession>A0A410VGV6</accession>
<dbReference type="AlphaFoldDB" id="A0A410VGV6"/>
<name>A0A410VGV6_9BRAD</name>
<dbReference type="OrthoDB" id="8243210at2"/>
<dbReference type="Proteomes" id="UP000593880">
    <property type="component" value="Chromosome"/>
</dbReference>